<dbReference type="InterPro" id="IPR027479">
    <property type="entry name" value="S-Me-THD_N_sf"/>
</dbReference>
<dbReference type="Pfam" id="PF20906">
    <property type="entry name" value="S-Me-THD_C"/>
    <property type="match status" value="1"/>
</dbReference>
<dbReference type="InterPro" id="IPR048350">
    <property type="entry name" value="S-Me-THD-like_C"/>
</dbReference>
<protein>
    <submittedName>
        <fullName evidence="3">DUF917 domain-containing protein</fullName>
    </submittedName>
</protein>
<keyword evidence="4" id="KW-1185">Reference proteome</keyword>
<organism evidence="3 4">
    <name type="scientific">Variovorax rhizosphaerae</name>
    <dbReference type="NCBI Taxonomy" id="1836200"/>
    <lineage>
        <taxon>Bacteria</taxon>
        <taxon>Pseudomonadati</taxon>
        <taxon>Pseudomonadota</taxon>
        <taxon>Betaproteobacteria</taxon>
        <taxon>Burkholderiales</taxon>
        <taxon>Comamonadaceae</taxon>
        <taxon>Variovorax</taxon>
    </lineage>
</organism>
<evidence type="ECO:0000259" key="1">
    <source>
        <dbReference type="Pfam" id="PF06032"/>
    </source>
</evidence>
<dbReference type="Proteomes" id="UP001385892">
    <property type="component" value="Unassembled WGS sequence"/>
</dbReference>
<reference evidence="3 4" key="1">
    <citation type="submission" date="2024-03" db="EMBL/GenBank/DDBJ databases">
        <title>Novel species of the genus Variovorax.</title>
        <authorList>
            <person name="Liu Q."/>
            <person name="Xin Y.-H."/>
        </authorList>
    </citation>
    <scope>NUCLEOTIDE SEQUENCE [LARGE SCALE GENOMIC DNA]</scope>
    <source>
        <strain evidence="3 4">KACC 18900</strain>
    </source>
</reference>
<feature type="domain" description="S-Me-THD N-terminal" evidence="1">
    <location>
        <begin position="13"/>
        <end position="181"/>
    </location>
</feature>
<dbReference type="Gene3D" id="2.40.390.10">
    <property type="entry name" value="CV3147-like"/>
    <property type="match status" value="1"/>
</dbReference>
<dbReference type="SUPFAM" id="SSF160991">
    <property type="entry name" value="CV3147-like"/>
    <property type="match status" value="1"/>
</dbReference>
<name>A0ABU8WU77_9BURK</name>
<sequence length="381" mass="39677">MGTKSDRLEDEADIDAFIAGLVLLGTGGGGNPLKGKAALLEALDRGGKLAWTPIDRLPPDAAACALTGVGSIAPGRALSAEERIAQGYLLGPLPEPPMHRALRAMEEARGAPISVIFATELGGSKGAVPLAVAATLGLAMVDGDCCGRAVPEMTQISLVRAGCTAVPACFADPWGTVAVVSEVASATQLERIGKLLSQATKLADPMAQCARAAFSMTCGELAKHIVPGTLSRALRVGRDIRQAAQEGGDPAEAAARTLGGQVLFRGRVTRKSWEDQGGFMVGTTELEGTGEDSGSVMRIWFKNENHVAWRNDVPVATAPDLICLLHAETGETWTNTTLPDGVPIAVLGITAEPSCRTPQAVEVLGPRHYGFDIPYMPLSTP</sequence>
<evidence type="ECO:0000259" key="2">
    <source>
        <dbReference type="Pfam" id="PF20906"/>
    </source>
</evidence>
<comment type="caution">
    <text evidence="3">The sequence shown here is derived from an EMBL/GenBank/DDBJ whole genome shotgun (WGS) entry which is preliminary data.</text>
</comment>
<proteinExistence type="predicted"/>
<accession>A0ABU8WU77</accession>
<evidence type="ECO:0000313" key="4">
    <source>
        <dbReference type="Proteomes" id="UP001385892"/>
    </source>
</evidence>
<evidence type="ECO:0000313" key="3">
    <source>
        <dbReference type="EMBL" id="MEJ8851098.1"/>
    </source>
</evidence>
<feature type="domain" description="S-Me-THD-like C-terminal" evidence="2">
    <location>
        <begin position="209"/>
        <end position="378"/>
    </location>
</feature>
<dbReference type="InterPro" id="IPR010318">
    <property type="entry name" value="S-Me-THD_N"/>
</dbReference>
<dbReference type="InterPro" id="IPR024071">
    <property type="entry name" value="S-Me-THD_C_sf"/>
</dbReference>
<dbReference type="Gene3D" id="3.40.1610.10">
    <property type="entry name" value="CV3147-like domain"/>
    <property type="match status" value="1"/>
</dbReference>
<gene>
    <name evidence="3" type="ORF">WKW82_30985</name>
</gene>
<dbReference type="RefSeq" id="WP_340346611.1">
    <property type="nucleotide sequence ID" value="NZ_JBBKZT010000019.1"/>
</dbReference>
<dbReference type="Pfam" id="PF06032">
    <property type="entry name" value="S-Me-THD_N"/>
    <property type="match status" value="1"/>
</dbReference>
<dbReference type="EMBL" id="JBBKZT010000019">
    <property type="protein sequence ID" value="MEJ8851098.1"/>
    <property type="molecule type" value="Genomic_DNA"/>
</dbReference>